<dbReference type="CDD" id="cd01748">
    <property type="entry name" value="GATase1_IGP_Synthase"/>
    <property type="match status" value="1"/>
</dbReference>
<dbReference type="PIRSF" id="PIRSF000495">
    <property type="entry name" value="Amidotransf_hisH"/>
    <property type="match status" value="1"/>
</dbReference>
<gene>
    <name evidence="10 12" type="primary">hisH</name>
    <name evidence="12" type="ORF">WG929_18980</name>
</gene>
<dbReference type="SUPFAM" id="SSF52317">
    <property type="entry name" value="Class I glutamine amidotransferase-like"/>
    <property type="match status" value="1"/>
</dbReference>
<keyword evidence="3 10" id="KW-0028">Amino-acid biosynthesis</keyword>
<dbReference type="InterPro" id="IPR010139">
    <property type="entry name" value="Imidazole-glycPsynth_HisH"/>
</dbReference>
<evidence type="ECO:0000256" key="3">
    <source>
        <dbReference type="ARBA" id="ARBA00022605"/>
    </source>
</evidence>
<keyword evidence="13" id="KW-1185">Reference proteome</keyword>
<dbReference type="NCBIfam" id="TIGR01855">
    <property type="entry name" value="IMP_synth_hisH"/>
    <property type="match status" value="1"/>
</dbReference>
<evidence type="ECO:0000256" key="8">
    <source>
        <dbReference type="ARBA" id="ARBA00047838"/>
    </source>
</evidence>
<evidence type="ECO:0000256" key="7">
    <source>
        <dbReference type="ARBA" id="ARBA00023239"/>
    </source>
</evidence>
<evidence type="ECO:0000256" key="6">
    <source>
        <dbReference type="ARBA" id="ARBA00023102"/>
    </source>
</evidence>
<dbReference type="InterPro" id="IPR029062">
    <property type="entry name" value="Class_I_gatase-like"/>
</dbReference>
<comment type="caution">
    <text evidence="12">The sequence shown here is derived from an EMBL/GenBank/DDBJ whole genome shotgun (WGS) entry which is preliminary data.</text>
</comment>
<proteinExistence type="inferred from homology"/>
<comment type="pathway">
    <text evidence="1 10">Amino-acid biosynthesis; L-histidine biosynthesis; L-histidine from 5-phospho-alpha-D-ribose 1-diphosphate: step 5/9.</text>
</comment>
<evidence type="ECO:0000256" key="2">
    <source>
        <dbReference type="ARBA" id="ARBA00022490"/>
    </source>
</evidence>
<comment type="catalytic activity">
    <reaction evidence="9 10">
        <text>L-glutamine + H2O = L-glutamate + NH4(+)</text>
        <dbReference type="Rhea" id="RHEA:15889"/>
        <dbReference type="ChEBI" id="CHEBI:15377"/>
        <dbReference type="ChEBI" id="CHEBI:28938"/>
        <dbReference type="ChEBI" id="CHEBI:29985"/>
        <dbReference type="ChEBI" id="CHEBI:58359"/>
        <dbReference type="EC" id="3.5.1.2"/>
    </reaction>
</comment>
<dbReference type="EMBL" id="JBBKTX010000032">
    <property type="protein sequence ID" value="MFK4754496.1"/>
    <property type="molecule type" value="Genomic_DNA"/>
</dbReference>
<dbReference type="HAMAP" id="MF_00278">
    <property type="entry name" value="HisH"/>
    <property type="match status" value="1"/>
</dbReference>
<feature type="active site" evidence="10">
    <location>
        <position position="194"/>
    </location>
</feature>
<evidence type="ECO:0000313" key="13">
    <source>
        <dbReference type="Proteomes" id="UP001620597"/>
    </source>
</evidence>
<accession>A0ABW8NNC7</accession>
<evidence type="ECO:0000313" key="12">
    <source>
        <dbReference type="EMBL" id="MFK4754496.1"/>
    </source>
</evidence>
<feature type="domain" description="Glutamine amidotransferase" evidence="11">
    <location>
        <begin position="8"/>
        <end position="208"/>
    </location>
</feature>
<feature type="active site" description="Nucleophile" evidence="10">
    <location>
        <position position="84"/>
    </location>
</feature>
<dbReference type="PANTHER" id="PTHR42701">
    <property type="entry name" value="IMIDAZOLE GLYCEROL PHOSPHATE SYNTHASE SUBUNIT HISH"/>
    <property type="match status" value="1"/>
</dbReference>
<dbReference type="RefSeq" id="WP_416207348.1">
    <property type="nucleotide sequence ID" value="NZ_JBBKTX010000032.1"/>
</dbReference>
<evidence type="ECO:0000256" key="9">
    <source>
        <dbReference type="ARBA" id="ARBA00049534"/>
    </source>
</evidence>
<comment type="subcellular location">
    <subcellularLocation>
        <location evidence="10">Cytoplasm</location>
    </subcellularLocation>
</comment>
<keyword evidence="5 10" id="KW-0315">Glutamine amidotransferase</keyword>
<dbReference type="PROSITE" id="PS51273">
    <property type="entry name" value="GATASE_TYPE_1"/>
    <property type="match status" value="1"/>
</dbReference>
<comment type="function">
    <text evidence="10">IGPS catalyzes the conversion of PRFAR and glutamine to IGP, AICAR and glutamate. The HisH subunit catalyzes the hydrolysis of glutamine to glutamate and ammonia as part of the synthesis of IGP and AICAR. The resulting ammonia molecule is channeled to the active site of HisF.</text>
</comment>
<comment type="subunit">
    <text evidence="10">Heterodimer of HisH and HisF.</text>
</comment>
<evidence type="ECO:0000256" key="5">
    <source>
        <dbReference type="ARBA" id="ARBA00022962"/>
    </source>
</evidence>
<evidence type="ECO:0000259" key="11">
    <source>
        <dbReference type="Pfam" id="PF00117"/>
    </source>
</evidence>
<keyword evidence="7 10" id="KW-0456">Lyase</keyword>
<dbReference type="Pfam" id="PF00117">
    <property type="entry name" value="GATase"/>
    <property type="match status" value="1"/>
</dbReference>
<evidence type="ECO:0000256" key="10">
    <source>
        <dbReference type="HAMAP-Rule" id="MF_00278"/>
    </source>
</evidence>
<evidence type="ECO:0000256" key="4">
    <source>
        <dbReference type="ARBA" id="ARBA00022801"/>
    </source>
</evidence>
<comment type="catalytic activity">
    <reaction evidence="8 10">
        <text>5-[(5-phospho-1-deoxy-D-ribulos-1-ylimino)methylamino]-1-(5-phospho-beta-D-ribosyl)imidazole-4-carboxamide + L-glutamine = D-erythro-1-(imidazol-4-yl)glycerol 3-phosphate + 5-amino-1-(5-phospho-beta-D-ribosyl)imidazole-4-carboxamide + L-glutamate + H(+)</text>
        <dbReference type="Rhea" id="RHEA:24793"/>
        <dbReference type="ChEBI" id="CHEBI:15378"/>
        <dbReference type="ChEBI" id="CHEBI:29985"/>
        <dbReference type="ChEBI" id="CHEBI:58278"/>
        <dbReference type="ChEBI" id="CHEBI:58359"/>
        <dbReference type="ChEBI" id="CHEBI:58475"/>
        <dbReference type="ChEBI" id="CHEBI:58525"/>
        <dbReference type="EC" id="4.3.2.10"/>
    </reaction>
</comment>
<keyword evidence="4 10" id="KW-0378">Hydrolase</keyword>
<dbReference type="InterPro" id="IPR017926">
    <property type="entry name" value="GATASE"/>
</dbReference>
<dbReference type="Proteomes" id="UP001620597">
    <property type="component" value="Unassembled WGS sequence"/>
</dbReference>
<dbReference type="Gene3D" id="3.40.50.880">
    <property type="match status" value="1"/>
</dbReference>
<reference evidence="12 13" key="1">
    <citation type="submission" date="2024-03" db="EMBL/GenBank/DDBJ databases">
        <title>High-quality draft genome sequence of Oceanobacter sp. wDCs-4.</title>
        <authorList>
            <person name="Dong C."/>
        </authorList>
    </citation>
    <scope>NUCLEOTIDE SEQUENCE [LARGE SCALE GENOMIC DNA]</scope>
    <source>
        <strain evidence="13">wDCs-4</strain>
    </source>
</reference>
<dbReference type="EC" id="4.3.2.10" evidence="10"/>
<keyword evidence="2 10" id="KW-0963">Cytoplasm</keyword>
<sequence>MTSKLCAVIDYGMGNLHSAHGALQAVAQDTRVLVTSDPEVIRSADHVVLPGVGAIRDCMAEIRRQGIDQVVEEARRTKPLLGICVGLQAMMDRSEENGGVDCLGLFPGQVRFFGNDLVENGEKLKVPHMGWNQVKQVAHPLWRGIADNSRFYFVHSYYVQAQRPEQVKGHGHYGVDFAAAMAENNVFAVQFHPEKSHNAGLALLKNFLDWNGQA</sequence>
<protein>
    <recommendedName>
        <fullName evidence="10">Imidazole glycerol phosphate synthase subunit HisH</fullName>
        <ecNumber evidence="10">4.3.2.10</ecNumber>
    </recommendedName>
    <alternativeName>
        <fullName evidence="10">IGP synthase glutaminase subunit</fullName>
        <ecNumber evidence="10">3.5.1.2</ecNumber>
    </alternativeName>
    <alternativeName>
        <fullName evidence="10">IGP synthase subunit HisH</fullName>
    </alternativeName>
    <alternativeName>
        <fullName evidence="10">ImGP synthase subunit HisH</fullName>
        <shortName evidence="10">IGPS subunit HisH</shortName>
    </alternativeName>
</protein>
<dbReference type="PANTHER" id="PTHR42701:SF2">
    <property type="entry name" value="IMIDAZOLE GLYCEROL PHOSPHATE SYNTHASE SUBUNIT HISH 1"/>
    <property type="match status" value="1"/>
</dbReference>
<organism evidence="12 13">
    <name type="scientific">Oceanobacter antarcticus</name>
    <dbReference type="NCBI Taxonomy" id="3133425"/>
    <lineage>
        <taxon>Bacteria</taxon>
        <taxon>Pseudomonadati</taxon>
        <taxon>Pseudomonadota</taxon>
        <taxon>Gammaproteobacteria</taxon>
        <taxon>Oceanospirillales</taxon>
        <taxon>Oceanospirillaceae</taxon>
        <taxon>Oceanobacter</taxon>
    </lineage>
</organism>
<name>A0ABW8NNC7_9GAMM</name>
<feature type="active site" evidence="10">
    <location>
        <position position="192"/>
    </location>
</feature>
<dbReference type="EC" id="3.5.1.2" evidence="10"/>
<dbReference type="GO" id="GO:0016829">
    <property type="term" value="F:lyase activity"/>
    <property type="evidence" value="ECO:0007669"/>
    <property type="project" value="UniProtKB-KW"/>
</dbReference>
<evidence type="ECO:0000256" key="1">
    <source>
        <dbReference type="ARBA" id="ARBA00005091"/>
    </source>
</evidence>
<keyword evidence="6 10" id="KW-0368">Histidine biosynthesis</keyword>